<accession>A0ACB9L9X9</accession>
<protein>
    <submittedName>
        <fullName evidence="1">Uncharacterized protein</fullName>
    </submittedName>
</protein>
<dbReference type="EMBL" id="CM039437">
    <property type="protein sequence ID" value="KAI4306247.1"/>
    <property type="molecule type" value="Genomic_DNA"/>
</dbReference>
<name>A0ACB9L9X9_BAUVA</name>
<comment type="caution">
    <text evidence="1">The sequence shown here is derived from an EMBL/GenBank/DDBJ whole genome shotgun (WGS) entry which is preliminary data.</text>
</comment>
<evidence type="ECO:0000313" key="2">
    <source>
        <dbReference type="Proteomes" id="UP000828941"/>
    </source>
</evidence>
<keyword evidence="2" id="KW-1185">Reference proteome</keyword>
<gene>
    <name evidence="1" type="ORF">L6164_029540</name>
</gene>
<sequence length="450" mass="50736">MPESLSNSSTMASFTSNSAAGEDRMASARNRSPRASSSPPSFLTRMAMRISRARWFIFLRRVFHYQNGSRSDLGSNPFNSSTWMTLEFIALMVQITITTFTLAISKRERPIWPMRLWISGYDIGCVLNLLLLYGRYRQLRLTQGDSLSLSDMEQQRGNEETRSSPLMNRCRTSLELFFAIWFVMGNVWVFDSRFGSFHRAPKLHVLCISLLAWNAICYSFPFLLFLLLCCCVPLISNALGYNMNMGSSEKGASEDQISQLPSWRYKQLHSKIEHGNDSESSKGLINEDPECCICLAKYKDKEEVRQLPCSHMFHLNKLIITADRVLSSACLLTQHQNFSEEIMDEHVEQKPPKTRQLGGHNLKLSDFDLEDFKRNAHLVSPTTHQYDQTLSRKSGAGRSNCLCSPTTHAGSFRCRHHRASGGMTRGGSVGSNLSALGSKNGHISDSLSAQ</sequence>
<reference evidence="1 2" key="1">
    <citation type="journal article" date="2022" name="DNA Res.">
        <title>Chromosomal-level genome assembly of the orchid tree Bauhinia variegata (Leguminosae; Cercidoideae) supports the allotetraploid origin hypothesis of Bauhinia.</title>
        <authorList>
            <person name="Zhong Y."/>
            <person name="Chen Y."/>
            <person name="Zheng D."/>
            <person name="Pang J."/>
            <person name="Liu Y."/>
            <person name="Luo S."/>
            <person name="Meng S."/>
            <person name="Qian L."/>
            <person name="Wei D."/>
            <person name="Dai S."/>
            <person name="Zhou R."/>
        </authorList>
    </citation>
    <scope>NUCLEOTIDE SEQUENCE [LARGE SCALE GENOMIC DNA]</scope>
    <source>
        <strain evidence="1">BV-YZ2020</strain>
    </source>
</reference>
<dbReference type="Proteomes" id="UP000828941">
    <property type="component" value="Chromosome 12"/>
</dbReference>
<proteinExistence type="predicted"/>
<evidence type="ECO:0000313" key="1">
    <source>
        <dbReference type="EMBL" id="KAI4306247.1"/>
    </source>
</evidence>
<organism evidence="1 2">
    <name type="scientific">Bauhinia variegata</name>
    <name type="common">Purple orchid tree</name>
    <name type="synonym">Phanera variegata</name>
    <dbReference type="NCBI Taxonomy" id="167791"/>
    <lineage>
        <taxon>Eukaryota</taxon>
        <taxon>Viridiplantae</taxon>
        <taxon>Streptophyta</taxon>
        <taxon>Embryophyta</taxon>
        <taxon>Tracheophyta</taxon>
        <taxon>Spermatophyta</taxon>
        <taxon>Magnoliopsida</taxon>
        <taxon>eudicotyledons</taxon>
        <taxon>Gunneridae</taxon>
        <taxon>Pentapetalae</taxon>
        <taxon>rosids</taxon>
        <taxon>fabids</taxon>
        <taxon>Fabales</taxon>
        <taxon>Fabaceae</taxon>
        <taxon>Cercidoideae</taxon>
        <taxon>Cercideae</taxon>
        <taxon>Bauhiniinae</taxon>
        <taxon>Bauhinia</taxon>
    </lineage>
</organism>